<comment type="caution">
    <text evidence="1">The sequence shown here is derived from an EMBL/GenBank/DDBJ whole genome shotgun (WGS) entry which is preliminary data.</text>
</comment>
<dbReference type="RefSeq" id="WP_152806010.1">
    <property type="nucleotide sequence ID" value="NZ_WHNX01000030.1"/>
</dbReference>
<dbReference type="EMBL" id="WHNX01000030">
    <property type="protein sequence ID" value="MPW26885.1"/>
    <property type="molecule type" value="Genomic_DNA"/>
</dbReference>
<evidence type="ECO:0000313" key="1">
    <source>
        <dbReference type="EMBL" id="MPW26885.1"/>
    </source>
</evidence>
<protein>
    <recommendedName>
        <fullName evidence="3">4-oxalocrotonate tautomerase domain-containing protein</fullName>
    </recommendedName>
</protein>
<evidence type="ECO:0000313" key="2">
    <source>
        <dbReference type="Proteomes" id="UP000440004"/>
    </source>
</evidence>
<proteinExistence type="predicted"/>
<name>A0A6A7KC01_9FIRM</name>
<dbReference type="Proteomes" id="UP000440004">
    <property type="component" value="Unassembled WGS sequence"/>
</dbReference>
<organism evidence="1 2">
    <name type="scientific">Alkalibaculum sporogenes</name>
    <dbReference type="NCBI Taxonomy" id="2655001"/>
    <lineage>
        <taxon>Bacteria</taxon>
        <taxon>Bacillati</taxon>
        <taxon>Bacillota</taxon>
        <taxon>Clostridia</taxon>
        <taxon>Eubacteriales</taxon>
        <taxon>Eubacteriaceae</taxon>
        <taxon>Alkalibaculum</taxon>
    </lineage>
</organism>
<evidence type="ECO:0008006" key="3">
    <source>
        <dbReference type="Google" id="ProtNLM"/>
    </source>
</evidence>
<reference evidence="1 2" key="1">
    <citation type="submission" date="2019-10" db="EMBL/GenBank/DDBJ databases">
        <title>Alkalibaculum tamaniensis sp.nov., a new alkaliphilic acetogen, isolated on methoxylated aromatics from a mud volcano.</title>
        <authorList>
            <person name="Khomyakova M.A."/>
            <person name="Merkel A.Y."/>
            <person name="Bonch-Osmolovskaya E.A."/>
            <person name="Slobodkin A.I."/>
        </authorList>
    </citation>
    <scope>NUCLEOTIDE SEQUENCE [LARGE SCALE GENOMIC DNA]</scope>
    <source>
        <strain evidence="1 2">M08DMB</strain>
    </source>
</reference>
<dbReference type="SUPFAM" id="SSF55331">
    <property type="entry name" value="Tautomerase/MIF"/>
    <property type="match status" value="1"/>
</dbReference>
<dbReference type="InterPro" id="IPR014347">
    <property type="entry name" value="Tautomerase/MIF_sf"/>
</dbReference>
<gene>
    <name evidence="1" type="ORF">GC105_13950</name>
</gene>
<keyword evidence="2" id="KW-1185">Reference proteome</keyword>
<accession>A0A6A7KC01</accession>
<sequence>MPHISIKTKTSIDRINLEVLNKNISNAMEVDRKKIILSWEIFTENGFYKHGEQNVHYQPLVIIRVSKRNGEEFAKKLAEVVVKELCELLDIPKEGVLLFIHRIELGDVYINGEFV</sequence>
<dbReference type="AlphaFoldDB" id="A0A6A7KC01"/>